<dbReference type="RefSeq" id="WP_037195842.1">
    <property type="nucleotide sequence ID" value="NZ_FMAF01000002.1"/>
</dbReference>
<dbReference type="Proteomes" id="UP000199205">
    <property type="component" value="Unassembled WGS sequence"/>
</dbReference>
<dbReference type="OrthoDB" id="9799538at2"/>
<dbReference type="SFLD" id="SFLDG00358">
    <property type="entry name" value="Main_(cytGST)"/>
    <property type="match status" value="1"/>
</dbReference>
<organism evidence="2 3">
    <name type="scientific">Rhizobium lusitanum</name>
    <dbReference type="NCBI Taxonomy" id="293958"/>
    <lineage>
        <taxon>Bacteria</taxon>
        <taxon>Pseudomonadati</taxon>
        <taxon>Pseudomonadota</taxon>
        <taxon>Alphaproteobacteria</taxon>
        <taxon>Hyphomicrobiales</taxon>
        <taxon>Rhizobiaceae</taxon>
        <taxon>Rhizobium/Agrobacterium group</taxon>
        <taxon>Rhizobium</taxon>
    </lineage>
</organism>
<dbReference type="SUPFAM" id="SSF47616">
    <property type="entry name" value="GST C-terminal domain-like"/>
    <property type="match status" value="1"/>
</dbReference>
<dbReference type="Pfam" id="PF13409">
    <property type="entry name" value="GST_N_2"/>
    <property type="match status" value="1"/>
</dbReference>
<dbReference type="Pfam" id="PF13410">
    <property type="entry name" value="GST_C_2"/>
    <property type="match status" value="1"/>
</dbReference>
<dbReference type="InterPro" id="IPR036282">
    <property type="entry name" value="Glutathione-S-Trfase_C_sf"/>
</dbReference>
<dbReference type="SUPFAM" id="SSF52833">
    <property type="entry name" value="Thioredoxin-like"/>
    <property type="match status" value="1"/>
</dbReference>
<dbReference type="PANTHER" id="PTHR42673">
    <property type="entry name" value="MALEYLACETOACETATE ISOMERASE"/>
    <property type="match status" value="1"/>
</dbReference>
<dbReference type="AlphaFoldDB" id="A0A1C3UDX5"/>
<dbReference type="GO" id="GO:0016034">
    <property type="term" value="F:maleylacetoacetate isomerase activity"/>
    <property type="evidence" value="ECO:0007669"/>
    <property type="project" value="TreeGrafter"/>
</dbReference>
<evidence type="ECO:0000313" key="3">
    <source>
        <dbReference type="Proteomes" id="UP000199205"/>
    </source>
</evidence>
<dbReference type="InterPro" id="IPR036249">
    <property type="entry name" value="Thioredoxin-like_sf"/>
</dbReference>
<accession>A0A1C3UDX5</accession>
<feature type="domain" description="GST N-terminal" evidence="1">
    <location>
        <begin position="4"/>
        <end position="84"/>
    </location>
</feature>
<gene>
    <name evidence="2" type="ORF">GA0061101_102194</name>
</gene>
<dbReference type="PROSITE" id="PS50404">
    <property type="entry name" value="GST_NTER"/>
    <property type="match status" value="1"/>
</dbReference>
<dbReference type="GO" id="GO:0006749">
    <property type="term" value="P:glutathione metabolic process"/>
    <property type="evidence" value="ECO:0007669"/>
    <property type="project" value="TreeGrafter"/>
</dbReference>
<dbReference type="InterPro" id="IPR040079">
    <property type="entry name" value="Glutathione_S-Trfase"/>
</dbReference>
<dbReference type="GO" id="GO:0004364">
    <property type="term" value="F:glutathione transferase activity"/>
    <property type="evidence" value="ECO:0007669"/>
    <property type="project" value="TreeGrafter"/>
</dbReference>
<dbReference type="EMBL" id="FMAF01000002">
    <property type="protein sequence ID" value="SCB13680.1"/>
    <property type="molecule type" value="Genomic_DNA"/>
</dbReference>
<keyword evidence="2" id="KW-0808">Transferase</keyword>
<sequence length="215" mass="24337">MDKLILYIGNKNYSSWSFRPWIALEGCGIAFEEVLIPFDFPAGNPDIREVSPTGKVPMLVHGGFKVWESLAIIEYVAELFPDAGLLPRDRQARALARSYSMEMLSGFSALRNACPMNMRRPVSRPDRLEGVMEDVARIETIWREARSRSGGPFLFGTFSGADAMFAPVVSRLERYDIATNADTKDYMAFMKGLPAWKKWEEAALQETWIVPEDED</sequence>
<reference evidence="2 3" key="1">
    <citation type="submission" date="2016-08" db="EMBL/GenBank/DDBJ databases">
        <authorList>
            <person name="Seilhamer J.J."/>
        </authorList>
    </citation>
    <scope>NUCLEOTIDE SEQUENCE [LARGE SCALE GENOMIC DNA]</scope>
    <source>
        <strain evidence="2 3">P1-7</strain>
    </source>
</reference>
<dbReference type="PANTHER" id="PTHR42673:SF4">
    <property type="entry name" value="MALEYLACETOACETATE ISOMERASE"/>
    <property type="match status" value="1"/>
</dbReference>
<dbReference type="InterPro" id="IPR004045">
    <property type="entry name" value="Glutathione_S-Trfase_N"/>
</dbReference>
<dbReference type="Gene3D" id="3.40.30.10">
    <property type="entry name" value="Glutaredoxin"/>
    <property type="match status" value="1"/>
</dbReference>
<evidence type="ECO:0000313" key="2">
    <source>
        <dbReference type="EMBL" id="SCB13680.1"/>
    </source>
</evidence>
<dbReference type="GO" id="GO:0006559">
    <property type="term" value="P:L-phenylalanine catabolic process"/>
    <property type="evidence" value="ECO:0007669"/>
    <property type="project" value="TreeGrafter"/>
</dbReference>
<dbReference type="Gene3D" id="1.20.1050.10">
    <property type="match status" value="1"/>
</dbReference>
<evidence type="ECO:0000259" key="1">
    <source>
        <dbReference type="PROSITE" id="PS50404"/>
    </source>
</evidence>
<dbReference type="SFLD" id="SFLDS00019">
    <property type="entry name" value="Glutathione_Transferase_(cytos"/>
    <property type="match status" value="1"/>
</dbReference>
<dbReference type="CDD" id="cd03194">
    <property type="entry name" value="GST_C_3"/>
    <property type="match status" value="1"/>
</dbReference>
<name>A0A1C3UDX5_9HYPH</name>
<dbReference type="CDD" id="cd03043">
    <property type="entry name" value="GST_N_1"/>
    <property type="match status" value="1"/>
</dbReference>
<protein>
    <submittedName>
        <fullName evidence="2">Glutathione S-transferase</fullName>
    </submittedName>
</protein>
<proteinExistence type="predicted"/>